<dbReference type="Gene3D" id="3.90.79.10">
    <property type="entry name" value="Nucleoside Triphosphate Pyrophosphohydrolase"/>
    <property type="match status" value="1"/>
</dbReference>
<dbReference type="PROSITE" id="PS00893">
    <property type="entry name" value="NUDIX_BOX"/>
    <property type="match status" value="1"/>
</dbReference>
<feature type="domain" description="Nudix hydrolase" evidence="3">
    <location>
        <begin position="37"/>
        <end position="172"/>
    </location>
</feature>
<dbReference type="PROSITE" id="PS51462">
    <property type="entry name" value="NUDIX"/>
    <property type="match status" value="1"/>
</dbReference>
<dbReference type="SUPFAM" id="SSF55811">
    <property type="entry name" value="Nudix"/>
    <property type="match status" value="1"/>
</dbReference>
<sequence>MTQFSLLDIRLISHLVHESLADYDLHASAPARDMRVLKREAARGIVRRDDKILLLYTERYDDFSFPGGGIDAGESPIVGLKRELQEETGAQDIQVLSPFGKVTEYMPTWKKDWDLMHQTSYWFHCDVAEELGASNLEHYEINNGMSAHWVSLAEAVAHNQKVIQQRPKTMGLSIHRETLVLEQLLAL</sequence>
<dbReference type="PANTHER" id="PTHR43046:SF15">
    <property type="entry name" value="MUTT_NUDIX FAMILY PROTEIN"/>
    <property type="match status" value="1"/>
</dbReference>
<accession>A0A432WUP0</accession>
<name>A0A432WUP0_9GAMM</name>
<organism evidence="4 5">
    <name type="scientific">Aliidiomarina shirensis</name>
    <dbReference type="NCBI Taxonomy" id="1048642"/>
    <lineage>
        <taxon>Bacteria</taxon>
        <taxon>Pseudomonadati</taxon>
        <taxon>Pseudomonadota</taxon>
        <taxon>Gammaproteobacteria</taxon>
        <taxon>Alteromonadales</taxon>
        <taxon>Idiomarinaceae</taxon>
        <taxon>Aliidiomarina</taxon>
    </lineage>
</organism>
<evidence type="ECO:0000313" key="4">
    <source>
        <dbReference type="EMBL" id="RUO37486.1"/>
    </source>
</evidence>
<dbReference type="GO" id="GO:0016787">
    <property type="term" value="F:hydrolase activity"/>
    <property type="evidence" value="ECO:0007669"/>
    <property type="project" value="UniProtKB-KW"/>
</dbReference>
<dbReference type="Pfam" id="PF00293">
    <property type="entry name" value="NUDIX"/>
    <property type="match status" value="1"/>
</dbReference>
<dbReference type="PANTHER" id="PTHR43046">
    <property type="entry name" value="GDP-MANNOSE MANNOSYL HYDROLASE"/>
    <property type="match status" value="1"/>
</dbReference>
<dbReference type="Proteomes" id="UP000286934">
    <property type="component" value="Unassembled WGS sequence"/>
</dbReference>
<dbReference type="InterPro" id="IPR015797">
    <property type="entry name" value="NUDIX_hydrolase-like_dom_sf"/>
</dbReference>
<dbReference type="EMBL" id="PIPP01000002">
    <property type="protein sequence ID" value="RUO37486.1"/>
    <property type="molecule type" value="Genomic_DNA"/>
</dbReference>
<dbReference type="InterPro" id="IPR000086">
    <property type="entry name" value="NUDIX_hydrolase_dom"/>
</dbReference>
<evidence type="ECO:0000256" key="2">
    <source>
        <dbReference type="ARBA" id="ARBA00022801"/>
    </source>
</evidence>
<evidence type="ECO:0000256" key="1">
    <source>
        <dbReference type="ARBA" id="ARBA00001946"/>
    </source>
</evidence>
<dbReference type="AlphaFoldDB" id="A0A432WUP0"/>
<evidence type="ECO:0000313" key="5">
    <source>
        <dbReference type="Proteomes" id="UP000286934"/>
    </source>
</evidence>
<comment type="caution">
    <text evidence="4">The sequence shown here is derived from an EMBL/GenBank/DDBJ whole genome shotgun (WGS) entry which is preliminary data.</text>
</comment>
<evidence type="ECO:0000259" key="3">
    <source>
        <dbReference type="PROSITE" id="PS51462"/>
    </source>
</evidence>
<dbReference type="OrthoDB" id="9804442at2"/>
<gene>
    <name evidence="4" type="ORF">CWE13_05880</name>
</gene>
<proteinExistence type="predicted"/>
<dbReference type="CDD" id="cd02883">
    <property type="entry name" value="NUDIX_Hydrolase"/>
    <property type="match status" value="1"/>
</dbReference>
<comment type="cofactor">
    <cofactor evidence="1">
        <name>Mg(2+)</name>
        <dbReference type="ChEBI" id="CHEBI:18420"/>
    </cofactor>
</comment>
<reference evidence="5" key="1">
    <citation type="journal article" date="2018" name="Front. Microbiol.">
        <title>Genome-Based Analysis Reveals the Taxonomy and Diversity of the Family Idiomarinaceae.</title>
        <authorList>
            <person name="Liu Y."/>
            <person name="Lai Q."/>
            <person name="Shao Z."/>
        </authorList>
    </citation>
    <scope>NUCLEOTIDE SEQUENCE [LARGE SCALE GENOMIC DNA]</scope>
    <source>
        <strain evidence="5">AIS</strain>
    </source>
</reference>
<dbReference type="RefSeq" id="WP_126806764.1">
    <property type="nucleotide sequence ID" value="NZ_PIPP01000002.1"/>
</dbReference>
<keyword evidence="5" id="KW-1185">Reference proteome</keyword>
<keyword evidence="2" id="KW-0378">Hydrolase</keyword>
<dbReference type="InterPro" id="IPR020084">
    <property type="entry name" value="NUDIX_hydrolase_CS"/>
</dbReference>
<protein>
    <submittedName>
        <fullName evidence="4">DNA mismatch repair protein MutT</fullName>
    </submittedName>
</protein>